<evidence type="ECO:0000313" key="8">
    <source>
        <dbReference type="Proteomes" id="UP001612928"/>
    </source>
</evidence>
<evidence type="ECO:0000256" key="2">
    <source>
        <dbReference type="ARBA" id="ARBA00022603"/>
    </source>
</evidence>
<dbReference type="InterPro" id="IPR023149">
    <property type="entry name" value="Trans_acon_MeTrfase_C"/>
</dbReference>
<dbReference type="PANTHER" id="PTHR43861:SF1">
    <property type="entry name" value="TRANS-ACONITATE 2-METHYLTRANSFERASE"/>
    <property type="match status" value="1"/>
</dbReference>
<evidence type="ECO:0000313" key="7">
    <source>
        <dbReference type="EMBL" id="MFI7444437.1"/>
    </source>
</evidence>
<gene>
    <name evidence="5" type="primary">tam</name>
    <name evidence="7" type="ORF">ACIBP5_31080</name>
</gene>
<proteinExistence type="inferred from homology"/>
<evidence type="ECO:0000256" key="1">
    <source>
        <dbReference type="ARBA" id="ARBA00022490"/>
    </source>
</evidence>
<evidence type="ECO:0000256" key="6">
    <source>
        <dbReference type="SAM" id="MobiDB-lite"/>
    </source>
</evidence>
<dbReference type="Gene3D" id="3.40.50.150">
    <property type="entry name" value="Vaccinia Virus protein VP39"/>
    <property type="match status" value="1"/>
</dbReference>
<evidence type="ECO:0000256" key="4">
    <source>
        <dbReference type="ARBA" id="ARBA00022691"/>
    </source>
</evidence>
<comment type="function">
    <text evidence="5">Catalyzes the S-adenosylmethionine monomethyl esterification of trans-aconitate.</text>
</comment>
<dbReference type="InterPro" id="IPR029063">
    <property type="entry name" value="SAM-dependent_MTases_sf"/>
</dbReference>
<comment type="similarity">
    <text evidence="5">Belongs to the methyltransferase superfamily. Tam family.</text>
</comment>
<protein>
    <recommendedName>
        <fullName evidence="5">Trans-aconitate 2-methyltransferase</fullName>
        <ecNumber evidence="5">2.1.1.144</ecNumber>
    </recommendedName>
</protein>
<dbReference type="EC" id="2.1.1.144" evidence="5"/>
<dbReference type="Proteomes" id="UP001612928">
    <property type="component" value="Unassembled WGS sequence"/>
</dbReference>
<keyword evidence="8" id="KW-1185">Reference proteome</keyword>
<comment type="caution">
    <text evidence="7">The sequence shown here is derived from an EMBL/GenBank/DDBJ whole genome shotgun (WGS) entry which is preliminary data.</text>
</comment>
<dbReference type="Gene3D" id="1.10.150.290">
    <property type="entry name" value="S-adenosyl-L-methionine-dependent methyltransferases"/>
    <property type="match status" value="1"/>
</dbReference>
<comment type="catalytic activity">
    <reaction evidence="5">
        <text>trans-aconitate + S-adenosyl-L-methionine = (E)-3-(methoxycarbonyl)pent-2-enedioate + S-adenosyl-L-homocysteine</text>
        <dbReference type="Rhea" id="RHEA:14969"/>
        <dbReference type="ChEBI" id="CHEBI:15708"/>
        <dbReference type="ChEBI" id="CHEBI:57470"/>
        <dbReference type="ChEBI" id="CHEBI:57856"/>
        <dbReference type="ChEBI" id="CHEBI:59789"/>
        <dbReference type="EC" id="2.1.1.144"/>
    </reaction>
</comment>
<feature type="compositionally biased region" description="Low complexity" evidence="6">
    <location>
        <begin position="81"/>
        <end position="122"/>
    </location>
</feature>
<keyword evidence="1 5" id="KW-0963">Cytoplasm</keyword>
<organism evidence="7 8">
    <name type="scientific">Nonomuraea indica</name>
    <dbReference type="NCBI Taxonomy" id="1581193"/>
    <lineage>
        <taxon>Bacteria</taxon>
        <taxon>Bacillati</taxon>
        <taxon>Actinomycetota</taxon>
        <taxon>Actinomycetes</taxon>
        <taxon>Streptosporangiales</taxon>
        <taxon>Streptosporangiaceae</taxon>
        <taxon>Nonomuraea</taxon>
    </lineage>
</organism>
<dbReference type="InterPro" id="IPR023506">
    <property type="entry name" value="Trans-aconitate_MeTrfase"/>
</dbReference>
<keyword evidence="2 5" id="KW-0489">Methyltransferase</keyword>
<evidence type="ECO:0000256" key="3">
    <source>
        <dbReference type="ARBA" id="ARBA00022679"/>
    </source>
</evidence>
<sequence length="307" mass="33032">MSRDIWDPATYARFADERSRPFHELIARVGADKPDYVVDAGCGSGELTLELARRWPGATVEGFDSSPAMIAKARELRLTPAAPAAPTGEPAAPTGEPAAPTGEPAAPTGGPAVPTGGPAVPTGGPGGLPRFTVADVTTWRPDRRVDVFVSNAVLQWVPSHRDVLEHWVDALNPGGWLAFQVPGNFDAPSHLAIRELCGSPAWSERLCDFDRDSPVGEPGDYLDQLATGGCAVEVWETTYTHVLRGEHAVLNWISGTALRPIFDRLSDDERGGFVAELAERLDRAYPAKEYGTPFPFRRIFVVARKGG</sequence>
<dbReference type="CDD" id="cd02440">
    <property type="entry name" value="AdoMet_MTases"/>
    <property type="match status" value="1"/>
</dbReference>
<evidence type="ECO:0000256" key="5">
    <source>
        <dbReference type="HAMAP-Rule" id="MF_00560"/>
    </source>
</evidence>
<dbReference type="RefSeq" id="WP_397024675.1">
    <property type="nucleotide sequence ID" value="NZ_JBITMB010000008.1"/>
</dbReference>
<accession>A0ABW8ACE9</accession>
<dbReference type="Pfam" id="PF13489">
    <property type="entry name" value="Methyltransf_23"/>
    <property type="match status" value="1"/>
</dbReference>
<keyword evidence="4 5" id="KW-0949">S-adenosyl-L-methionine</keyword>
<keyword evidence="3 5" id="KW-0808">Transferase</keyword>
<feature type="region of interest" description="Disordered" evidence="6">
    <location>
        <begin position="81"/>
        <end position="129"/>
    </location>
</feature>
<comment type="subcellular location">
    <subcellularLocation>
        <location evidence="5">Cytoplasm</location>
    </subcellularLocation>
</comment>
<reference evidence="7 8" key="1">
    <citation type="submission" date="2024-10" db="EMBL/GenBank/DDBJ databases">
        <title>The Natural Products Discovery Center: Release of the First 8490 Sequenced Strains for Exploring Actinobacteria Biosynthetic Diversity.</title>
        <authorList>
            <person name="Kalkreuter E."/>
            <person name="Kautsar S.A."/>
            <person name="Yang D."/>
            <person name="Bader C.D."/>
            <person name="Teijaro C.N."/>
            <person name="Fluegel L."/>
            <person name="Davis C.M."/>
            <person name="Simpson J.R."/>
            <person name="Lauterbach L."/>
            <person name="Steele A.D."/>
            <person name="Gui C."/>
            <person name="Meng S."/>
            <person name="Li G."/>
            <person name="Viehrig K."/>
            <person name="Ye F."/>
            <person name="Su P."/>
            <person name="Kiefer A.F."/>
            <person name="Nichols A."/>
            <person name="Cepeda A.J."/>
            <person name="Yan W."/>
            <person name="Fan B."/>
            <person name="Jiang Y."/>
            <person name="Adhikari A."/>
            <person name="Zheng C.-J."/>
            <person name="Schuster L."/>
            <person name="Cowan T.M."/>
            <person name="Smanski M.J."/>
            <person name="Chevrette M.G."/>
            <person name="De Carvalho L.P.S."/>
            <person name="Shen B."/>
        </authorList>
    </citation>
    <scope>NUCLEOTIDE SEQUENCE [LARGE SCALE GENOMIC DNA]</scope>
    <source>
        <strain evidence="7 8">NPDC049503</strain>
    </source>
</reference>
<dbReference type="EMBL" id="JBITMB010000008">
    <property type="protein sequence ID" value="MFI7444437.1"/>
    <property type="molecule type" value="Genomic_DNA"/>
</dbReference>
<dbReference type="GO" id="GO:0008168">
    <property type="term" value="F:methyltransferase activity"/>
    <property type="evidence" value="ECO:0007669"/>
    <property type="project" value="UniProtKB-KW"/>
</dbReference>
<dbReference type="PANTHER" id="PTHR43861">
    <property type="entry name" value="TRANS-ACONITATE 2-METHYLTRANSFERASE-RELATED"/>
    <property type="match status" value="1"/>
</dbReference>
<name>A0ABW8ACE9_9ACTN</name>
<dbReference type="SUPFAM" id="SSF53335">
    <property type="entry name" value="S-adenosyl-L-methionine-dependent methyltransferases"/>
    <property type="match status" value="1"/>
</dbReference>
<dbReference type="GO" id="GO:0032259">
    <property type="term" value="P:methylation"/>
    <property type="evidence" value="ECO:0007669"/>
    <property type="project" value="UniProtKB-KW"/>
</dbReference>
<dbReference type="HAMAP" id="MF_00560">
    <property type="entry name" value="Tran_acon_Me_trans"/>
    <property type="match status" value="1"/>
</dbReference>